<evidence type="ECO:0000313" key="2">
    <source>
        <dbReference type="Proteomes" id="UP001055811"/>
    </source>
</evidence>
<reference evidence="1 2" key="2">
    <citation type="journal article" date="2022" name="Mol. Ecol. Resour.">
        <title>The genomes of chicory, endive, great burdock and yacon provide insights into Asteraceae paleo-polyploidization history and plant inulin production.</title>
        <authorList>
            <person name="Fan W."/>
            <person name="Wang S."/>
            <person name="Wang H."/>
            <person name="Wang A."/>
            <person name="Jiang F."/>
            <person name="Liu H."/>
            <person name="Zhao H."/>
            <person name="Xu D."/>
            <person name="Zhang Y."/>
        </authorList>
    </citation>
    <scope>NUCLEOTIDE SEQUENCE [LARGE SCALE GENOMIC DNA]</scope>
    <source>
        <strain evidence="2">cv. Punajuju</strain>
        <tissue evidence="1">Leaves</tissue>
    </source>
</reference>
<name>A0ACB8ZTB1_CICIN</name>
<reference evidence="2" key="1">
    <citation type="journal article" date="2022" name="Mol. Ecol. Resour.">
        <title>The genomes of chicory, endive, great burdock and yacon provide insights into Asteraceae palaeo-polyploidization history and plant inulin production.</title>
        <authorList>
            <person name="Fan W."/>
            <person name="Wang S."/>
            <person name="Wang H."/>
            <person name="Wang A."/>
            <person name="Jiang F."/>
            <person name="Liu H."/>
            <person name="Zhao H."/>
            <person name="Xu D."/>
            <person name="Zhang Y."/>
        </authorList>
    </citation>
    <scope>NUCLEOTIDE SEQUENCE [LARGE SCALE GENOMIC DNA]</scope>
    <source>
        <strain evidence="2">cv. Punajuju</strain>
    </source>
</reference>
<organism evidence="1 2">
    <name type="scientific">Cichorium intybus</name>
    <name type="common">Chicory</name>
    <dbReference type="NCBI Taxonomy" id="13427"/>
    <lineage>
        <taxon>Eukaryota</taxon>
        <taxon>Viridiplantae</taxon>
        <taxon>Streptophyta</taxon>
        <taxon>Embryophyta</taxon>
        <taxon>Tracheophyta</taxon>
        <taxon>Spermatophyta</taxon>
        <taxon>Magnoliopsida</taxon>
        <taxon>eudicotyledons</taxon>
        <taxon>Gunneridae</taxon>
        <taxon>Pentapetalae</taxon>
        <taxon>asterids</taxon>
        <taxon>campanulids</taxon>
        <taxon>Asterales</taxon>
        <taxon>Asteraceae</taxon>
        <taxon>Cichorioideae</taxon>
        <taxon>Cichorieae</taxon>
        <taxon>Cichoriinae</taxon>
        <taxon>Cichorium</taxon>
    </lineage>
</organism>
<protein>
    <submittedName>
        <fullName evidence="1">Uncharacterized protein</fullName>
    </submittedName>
</protein>
<sequence>MEDSVSREEHQEARFHPRWNLHNRSSQQFQPRWNFGVLILTWASFIVVLFKGVHQRSMKSGAHLQQPTLEEEESIVEEQDHGEL</sequence>
<dbReference type="Proteomes" id="UP001055811">
    <property type="component" value="Linkage Group LG08"/>
</dbReference>
<evidence type="ECO:0000313" key="1">
    <source>
        <dbReference type="EMBL" id="KAI3700793.1"/>
    </source>
</evidence>
<gene>
    <name evidence="1" type="ORF">L2E82_45431</name>
</gene>
<keyword evidence="2" id="KW-1185">Reference proteome</keyword>
<dbReference type="EMBL" id="CM042016">
    <property type="protein sequence ID" value="KAI3700793.1"/>
    <property type="molecule type" value="Genomic_DNA"/>
</dbReference>
<accession>A0ACB8ZTB1</accession>
<comment type="caution">
    <text evidence="1">The sequence shown here is derived from an EMBL/GenBank/DDBJ whole genome shotgun (WGS) entry which is preliminary data.</text>
</comment>
<proteinExistence type="predicted"/>